<accession>A0A1W6EH77</accession>
<proteinExistence type="inferred from homology"/>
<sequence length="94" mass="10275">MSLFQLVENISNSQLKSDLPDLKVGKVVRVNVKLADVSSKTNSKKRVQSFTGTIISKRGGGINTTVTVRRVARGVGVERIFPIHSPELDSIEII</sequence>
<keyword evidence="4" id="KW-0150">Chloroplast</keyword>
<keyword evidence="4" id="KW-0934">Plastid</keyword>
<evidence type="ECO:0000256" key="1">
    <source>
        <dbReference type="ARBA" id="ARBA00005781"/>
    </source>
</evidence>
<name>A0A1W6EH77_9CHLO</name>
<dbReference type="GeneID" id="32884385"/>
<dbReference type="PANTHER" id="PTHR15680:SF9">
    <property type="entry name" value="LARGE RIBOSOMAL SUBUNIT PROTEIN BL19M"/>
    <property type="match status" value="1"/>
</dbReference>
<dbReference type="SUPFAM" id="SSF50104">
    <property type="entry name" value="Translation proteins SH3-like domain"/>
    <property type="match status" value="1"/>
</dbReference>
<dbReference type="InterPro" id="IPR008991">
    <property type="entry name" value="Translation_prot_SH3-like_sf"/>
</dbReference>
<dbReference type="GO" id="GO:0003735">
    <property type="term" value="F:structural constituent of ribosome"/>
    <property type="evidence" value="ECO:0007669"/>
    <property type="project" value="InterPro"/>
</dbReference>
<reference evidence="4" key="1">
    <citation type="journal article" date="2017" name="Sci. Rep.">
        <title>Divergent copies of the large inverted repeat in the chloroplast genomes of ulvophycean green algae.</title>
        <authorList>
            <person name="Turmel M."/>
            <person name="Otis C."/>
            <person name="Lemieux C."/>
        </authorList>
    </citation>
    <scope>NUCLEOTIDE SEQUENCE</scope>
</reference>
<organism evidence="4">
    <name type="scientific">Neodangemannia microcystis</name>
    <dbReference type="NCBI Taxonomy" id="173495"/>
    <lineage>
        <taxon>Eukaryota</taxon>
        <taxon>Viridiplantae</taxon>
        <taxon>Chlorophyta</taxon>
        <taxon>core chlorophytes</taxon>
        <taxon>Ulvophyceae</taxon>
        <taxon>OUU clade</taxon>
        <taxon>Oltmannsiellopsidales</taxon>
        <taxon>Oltmannsiellopsidaceae</taxon>
        <taxon>Neodangemannia</taxon>
    </lineage>
</organism>
<dbReference type="PRINTS" id="PR00061">
    <property type="entry name" value="RIBOSOMALL19"/>
</dbReference>
<keyword evidence="3" id="KW-0687">Ribonucleoprotein</keyword>
<evidence type="ECO:0000256" key="2">
    <source>
        <dbReference type="ARBA" id="ARBA00022980"/>
    </source>
</evidence>
<comment type="similarity">
    <text evidence="1">Belongs to the bacterial ribosomal protein bL19 family.</text>
</comment>
<gene>
    <name evidence="4" type="primary">rpl19</name>
</gene>
<dbReference type="GO" id="GO:0022625">
    <property type="term" value="C:cytosolic large ribosomal subunit"/>
    <property type="evidence" value="ECO:0007669"/>
    <property type="project" value="TreeGrafter"/>
</dbReference>
<dbReference type="Pfam" id="PF01245">
    <property type="entry name" value="Ribosomal_L19"/>
    <property type="match status" value="1"/>
</dbReference>
<keyword evidence="2 4" id="KW-0689">Ribosomal protein</keyword>
<dbReference type="EMBL" id="KY407660">
    <property type="protein sequence ID" value="ARK14774.1"/>
    <property type="molecule type" value="Genomic_DNA"/>
</dbReference>
<dbReference type="InterPro" id="IPR001857">
    <property type="entry name" value="Ribosomal_bL19"/>
</dbReference>
<dbReference type="PANTHER" id="PTHR15680">
    <property type="entry name" value="RIBOSOMAL PROTEIN L19"/>
    <property type="match status" value="1"/>
</dbReference>
<protein>
    <submittedName>
        <fullName evidence="4">Ribosomal protein L19</fullName>
    </submittedName>
</protein>
<dbReference type="GO" id="GO:0006412">
    <property type="term" value="P:translation"/>
    <property type="evidence" value="ECO:0007669"/>
    <property type="project" value="InterPro"/>
</dbReference>
<geneLocation type="chloroplast" evidence="4"/>
<evidence type="ECO:0000313" key="4">
    <source>
        <dbReference type="EMBL" id="ARK14774.1"/>
    </source>
</evidence>
<evidence type="ECO:0000256" key="3">
    <source>
        <dbReference type="ARBA" id="ARBA00023274"/>
    </source>
</evidence>
<dbReference type="RefSeq" id="YP_009367790.1">
    <property type="nucleotide sequence ID" value="NC_034713.1"/>
</dbReference>
<dbReference type="InterPro" id="IPR038657">
    <property type="entry name" value="Ribosomal_bL19_sf"/>
</dbReference>
<dbReference type="AlphaFoldDB" id="A0A1W6EH77"/>
<dbReference type="Gene3D" id="2.30.30.790">
    <property type="match status" value="1"/>
</dbReference>